<name>A0A7J8C2X9_ROUAE</name>
<feature type="compositionally biased region" description="Gly residues" evidence="1">
    <location>
        <begin position="1"/>
        <end position="10"/>
    </location>
</feature>
<evidence type="ECO:0000256" key="1">
    <source>
        <dbReference type="SAM" id="MobiDB-lite"/>
    </source>
</evidence>
<evidence type="ECO:0000313" key="3">
    <source>
        <dbReference type="Proteomes" id="UP000593571"/>
    </source>
</evidence>
<evidence type="ECO:0000313" key="2">
    <source>
        <dbReference type="EMBL" id="KAF6405180.1"/>
    </source>
</evidence>
<feature type="compositionally biased region" description="Low complexity" evidence="1">
    <location>
        <begin position="31"/>
        <end position="40"/>
    </location>
</feature>
<dbReference type="Proteomes" id="UP000593571">
    <property type="component" value="Unassembled WGS sequence"/>
</dbReference>
<protein>
    <submittedName>
        <fullName evidence="2">Uncharacterized protein</fullName>
    </submittedName>
</protein>
<comment type="caution">
    <text evidence="2">The sequence shown here is derived from an EMBL/GenBank/DDBJ whole genome shotgun (WGS) entry which is preliminary data.</text>
</comment>
<dbReference type="EMBL" id="JACASE010000015">
    <property type="protein sequence ID" value="KAF6405180.1"/>
    <property type="molecule type" value="Genomic_DNA"/>
</dbReference>
<proteinExistence type="predicted"/>
<sequence>MNGLHSGQGRGAAAPSFPPTPGAWDVRDRLSSSPSSNPAPARAPPPGSLRPRLSEAGPSPEPQAPTPLCCQLSPVYAKASAATPLQGPAPLAAAFVTSLHAAPTLLPSLPGAALSLPVLVSPMPTIEQ</sequence>
<gene>
    <name evidence="2" type="ORF">HJG63_009487</name>
</gene>
<organism evidence="2 3">
    <name type="scientific">Rousettus aegyptiacus</name>
    <name type="common">Egyptian fruit bat</name>
    <name type="synonym">Pteropus aegyptiacus</name>
    <dbReference type="NCBI Taxonomy" id="9407"/>
    <lineage>
        <taxon>Eukaryota</taxon>
        <taxon>Metazoa</taxon>
        <taxon>Chordata</taxon>
        <taxon>Craniata</taxon>
        <taxon>Vertebrata</taxon>
        <taxon>Euteleostomi</taxon>
        <taxon>Mammalia</taxon>
        <taxon>Eutheria</taxon>
        <taxon>Laurasiatheria</taxon>
        <taxon>Chiroptera</taxon>
        <taxon>Yinpterochiroptera</taxon>
        <taxon>Pteropodoidea</taxon>
        <taxon>Pteropodidae</taxon>
        <taxon>Rousettinae</taxon>
        <taxon>Rousettus</taxon>
    </lineage>
</organism>
<keyword evidence="3" id="KW-1185">Reference proteome</keyword>
<feature type="region of interest" description="Disordered" evidence="1">
    <location>
        <begin position="1"/>
        <end position="68"/>
    </location>
</feature>
<reference evidence="2 3" key="1">
    <citation type="journal article" date="2020" name="Nature">
        <title>Six reference-quality genomes reveal evolution of bat adaptations.</title>
        <authorList>
            <person name="Jebb D."/>
            <person name="Huang Z."/>
            <person name="Pippel M."/>
            <person name="Hughes G.M."/>
            <person name="Lavrichenko K."/>
            <person name="Devanna P."/>
            <person name="Winkler S."/>
            <person name="Jermiin L.S."/>
            <person name="Skirmuntt E.C."/>
            <person name="Katzourakis A."/>
            <person name="Burkitt-Gray L."/>
            <person name="Ray D.A."/>
            <person name="Sullivan K.A.M."/>
            <person name="Roscito J.G."/>
            <person name="Kirilenko B.M."/>
            <person name="Davalos L.M."/>
            <person name="Corthals A.P."/>
            <person name="Power M.L."/>
            <person name="Jones G."/>
            <person name="Ransome R.D."/>
            <person name="Dechmann D.K.N."/>
            <person name="Locatelli A.G."/>
            <person name="Puechmaille S.J."/>
            <person name="Fedrigo O."/>
            <person name="Jarvis E.D."/>
            <person name="Hiller M."/>
            <person name="Vernes S.C."/>
            <person name="Myers E.W."/>
            <person name="Teeling E.C."/>
        </authorList>
    </citation>
    <scope>NUCLEOTIDE SEQUENCE [LARGE SCALE GENOMIC DNA]</scope>
    <source>
        <strain evidence="2">MRouAeg1</strain>
        <tissue evidence="2">Muscle</tissue>
    </source>
</reference>
<dbReference type="AlphaFoldDB" id="A0A7J8C2X9"/>
<accession>A0A7J8C2X9</accession>